<keyword evidence="1" id="KW-1133">Transmembrane helix</keyword>
<organism evidence="2 3">
    <name type="scientific">Sistotremastrum suecicum HHB10207 ss-3</name>
    <dbReference type="NCBI Taxonomy" id="1314776"/>
    <lineage>
        <taxon>Eukaryota</taxon>
        <taxon>Fungi</taxon>
        <taxon>Dikarya</taxon>
        <taxon>Basidiomycota</taxon>
        <taxon>Agaricomycotina</taxon>
        <taxon>Agaricomycetes</taxon>
        <taxon>Sistotremastrales</taxon>
        <taxon>Sistotremastraceae</taxon>
        <taxon>Sistotremastrum</taxon>
    </lineage>
</organism>
<protein>
    <submittedName>
        <fullName evidence="2">Uncharacterized protein</fullName>
    </submittedName>
</protein>
<sequence length="162" mass="18350">MDRGQLTTEYQAFRLCYRPNFFGLILGLLVACSQPLRVIRKRYFFLNDDSGRRSYLKPLLCDHADSDSLCACLMCSICFPQLGLPQSVTSSFSSALLLIDSRNGPRRIFCDLHLQRASSFPVSYCYVLSAQLATSFSVLCTNVQEIEVFGRAQRKIDLIAWV</sequence>
<keyword evidence="3" id="KW-1185">Reference proteome</keyword>
<reference evidence="2 3" key="1">
    <citation type="journal article" date="2016" name="Mol. Biol. Evol.">
        <title>Comparative Genomics of Early-Diverging Mushroom-Forming Fungi Provides Insights into the Origins of Lignocellulose Decay Capabilities.</title>
        <authorList>
            <person name="Nagy L.G."/>
            <person name="Riley R."/>
            <person name="Tritt A."/>
            <person name="Adam C."/>
            <person name="Daum C."/>
            <person name="Floudas D."/>
            <person name="Sun H."/>
            <person name="Yadav J.S."/>
            <person name="Pangilinan J."/>
            <person name="Larsson K.H."/>
            <person name="Matsuura K."/>
            <person name="Barry K."/>
            <person name="Labutti K."/>
            <person name="Kuo R."/>
            <person name="Ohm R.A."/>
            <person name="Bhattacharya S.S."/>
            <person name="Shirouzu T."/>
            <person name="Yoshinaga Y."/>
            <person name="Martin F.M."/>
            <person name="Grigoriev I.V."/>
            <person name="Hibbett D.S."/>
        </authorList>
    </citation>
    <scope>NUCLEOTIDE SEQUENCE [LARGE SCALE GENOMIC DNA]</scope>
    <source>
        <strain evidence="2 3">HHB10207 ss-3</strain>
    </source>
</reference>
<evidence type="ECO:0000256" key="1">
    <source>
        <dbReference type="SAM" id="Phobius"/>
    </source>
</evidence>
<name>A0A166BFV1_9AGAM</name>
<keyword evidence="1" id="KW-0812">Transmembrane</keyword>
<dbReference type="EMBL" id="KV428110">
    <property type="protein sequence ID" value="KZT36326.1"/>
    <property type="molecule type" value="Genomic_DNA"/>
</dbReference>
<proteinExistence type="predicted"/>
<dbReference type="Proteomes" id="UP000076798">
    <property type="component" value="Unassembled WGS sequence"/>
</dbReference>
<gene>
    <name evidence="2" type="ORF">SISSUDRAFT_1050005</name>
</gene>
<evidence type="ECO:0000313" key="2">
    <source>
        <dbReference type="EMBL" id="KZT36326.1"/>
    </source>
</evidence>
<dbReference type="AlphaFoldDB" id="A0A166BFV1"/>
<dbReference type="PROSITE" id="PS51257">
    <property type="entry name" value="PROKAR_LIPOPROTEIN"/>
    <property type="match status" value="1"/>
</dbReference>
<keyword evidence="1" id="KW-0472">Membrane</keyword>
<accession>A0A166BFV1</accession>
<feature type="transmembrane region" description="Helical" evidence="1">
    <location>
        <begin position="20"/>
        <end position="39"/>
    </location>
</feature>
<evidence type="ECO:0000313" key="3">
    <source>
        <dbReference type="Proteomes" id="UP000076798"/>
    </source>
</evidence>